<dbReference type="PANTHER" id="PTHR30115:SF11">
    <property type="entry name" value="NITROGEN REGULATORY PROTEIN P-II HOMOLOG"/>
    <property type="match status" value="1"/>
</dbReference>
<dbReference type="RefSeq" id="WP_068207699.1">
    <property type="nucleotide sequence ID" value="NZ_CP013355.1"/>
</dbReference>
<accession>A0A0X8G6J4</accession>
<dbReference type="SMART" id="SM00938">
    <property type="entry name" value="P-II"/>
    <property type="match status" value="1"/>
</dbReference>
<dbReference type="Gene3D" id="3.30.70.120">
    <property type="match status" value="1"/>
</dbReference>
<dbReference type="STRING" id="1622118.Lupro_06675"/>
<dbReference type="OrthoDB" id="9802729at2"/>
<keyword evidence="2" id="KW-1185">Reference proteome</keyword>
<gene>
    <name evidence="1" type="ORF">Lupro_06675</name>
</gene>
<dbReference type="PANTHER" id="PTHR30115">
    <property type="entry name" value="NITROGEN REGULATORY PROTEIN P-II"/>
    <property type="match status" value="1"/>
</dbReference>
<proteinExistence type="predicted"/>
<dbReference type="GO" id="GO:0005524">
    <property type="term" value="F:ATP binding"/>
    <property type="evidence" value="ECO:0007669"/>
    <property type="project" value="TreeGrafter"/>
</dbReference>
<dbReference type="EMBL" id="CP013355">
    <property type="protein sequence ID" value="AMC10949.1"/>
    <property type="molecule type" value="Genomic_DNA"/>
</dbReference>
<dbReference type="Pfam" id="PF00543">
    <property type="entry name" value="P-II"/>
    <property type="match status" value="1"/>
</dbReference>
<dbReference type="GO" id="GO:0030234">
    <property type="term" value="F:enzyme regulator activity"/>
    <property type="evidence" value="ECO:0007669"/>
    <property type="project" value="InterPro"/>
</dbReference>
<dbReference type="Proteomes" id="UP000059672">
    <property type="component" value="Chromosome"/>
</dbReference>
<dbReference type="PROSITE" id="PS51343">
    <property type="entry name" value="PII_GLNB_DOM"/>
    <property type="match status" value="1"/>
</dbReference>
<dbReference type="KEGG" id="lut:Lupro_06675"/>
<evidence type="ECO:0000313" key="2">
    <source>
        <dbReference type="Proteomes" id="UP000059672"/>
    </source>
</evidence>
<dbReference type="InterPro" id="IPR015867">
    <property type="entry name" value="N-reg_PII/ATP_PRibTrfase_C"/>
</dbReference>
<reference evidence="2" key="1">
    <citation type="submission" date="2015-12" db="EMBL/GenBank/DDBJ databases">
        <title>Complete genome sequence of Lutibacter profundus strain LP1.</title>
        <authorList>
            <person name="Wissuwa J."/>
            <person name="Le Moine Bauer S."/>
            <person name="Stokke R."/>
            <person name="Dahle H."/>
            <person name="Steen I.H."/>
        </authorList>
    </citation>
    <scope>NUCLEOTIDE SEQUENCE [LARGE SCALE GENOMIC DNA]</scope>
    <source>
        <strain evidence="2">LP1</strain>
    </source>
</reference>
<dbReference type="InterPro" id="IPR011322">
    <property type="entry name" value="N-reg_PII-like_a/b"/>
</dbReference>
<dbReference type="AlphaFoldDB" id="A0A0X8G6J4"/>
<sequence>MKEIKAFIRPERLNLVAKNLKKEQYCCFTVFQGEGVGDYTDPKTEFPSLNFPFLHNKVIKIEIVCNKDDVDKIINVIKTHARTGDKGDGLIYVSNVESKTRIRDGK</sequence>
<reference evidence="1 2" key="2">
    <citation type="journal article" date="2016" name="Int. J. Syst. Evol. Microbiol.">
        <title>Lutibacter profundi sp. nov., isolated from a deep-sea hydrothermal system on the Arctic Mid-Ocean Ridge and emended description of the genus Lutibacter.</title>
        <authorList>
            <person name="Le Moine Bauer S."/>
            <person name="Roalkvam I."/>
            <person name="Steen I.H."/>
            <person name="Dahle H."/>
        </authorList>
    </citation>
    <scope>NUCLEOTIDE SEQUENCE [LARGE SCALE GENOMIC DNA]</scope>
    <source>
        <strain evidence="1 2">LP1</strain>
    </source>
</reference>
<dbReference type="PRINTS" id="PR00340">
    <property type="entry name" value="PIIGLNB"/>
</dbReference>
<evidence type="ECO:0000313" key="1">
    <source>
        <dbReference type="EMBL" id="AMC10949.1"/>
    </source>
</evidence>
<evidence type="ECO:0008006" key="3">
    <source>
        <dbReference type="Google" id="ProtNLM"/>
    </source>
</evidence>
<organism evidence="1 2">
    <name type="scientific">Lutibacter profundi</name>
    <dbReference type="NCBI Taxonomy" id="1622118"/>
    <lineage>
        <taxon>Bacteria</taxon>
        <taxon>Pseudomonadati</taxon>
        <taxon>Bacteroidota</taxon>
        <taxon>Flavobacteriia</taxon>
        <taxon>Flavobacteriales</taxon>
        <taxon>Flavobacteriaceae</taxon>
        <taxon>Lutibacter</taxon>
    </lineage>
</organism>
<protein>
    <recommendedName>
        <fullName evidence="3">Transcriptional regulator</fullName>
    </recommendedName>
</protein>
<name>A0A0X8G6J4_9FLAO</name>
<dbReference type="GO" id="GO:0006808">
    <property type="term" value="P:regulation of nitrogen utilization"/>
    <property type="evidence" value="ECO:0007669"/>
    <property type="project" value="InterPro"/>
</dbReference>
<dbReference type="GO" id="GO:0005829">
    <property type="term" value="C:cytosol"/>
    <property type="evidence" value="ECO:0007669"/>
    <property type="project" value="TreeGrafter"/>
</dbReference>
<dbReference type="InterPro" id="IPR002187">
    <property type="entry name" value="N-reg_PII"/>
</dbReference>
<dbReference type="SUPFAM" id="SSF54913">
    <property type="entry name" value="GlnB-like"/>
    <property type="match status" value="1"/>
</dbReference>